<comment type="caution">
    <text evidence="1">The sequence shown here is derived from an EMBL/GenBank/DDBJ whole genome shotgun (WGS) entry which is preliminary data.</text>
</comment>
<protein>
    <submittedName>
        <fullName evidence="1">Uncharacterized protein</fullName>
    </submittedName>
</protein>
<dbReference type="EMBL" id="BMAU01021244">
    <property type="protein sequence ID" value="GFY04536.1"/>
    <property type="molecule type" value="Genomic_DNA"/>
</dbReference>
<name>A0A8X6S9R5_TRICX</name>
<accession>A0A8X6S9R5</accession>
<reference evidence="1" key="1">
    <citation type="submission" date="2020-08" db="EMBL/GenBank/DDBJ databases">
        <title>Multicomponent nature underlies the extraordinary mechanical properties of spider dragline silk.</title>
        <authorList>
            <person name="Kono N."/>
            <person name="Nakamura H."/>
            <person name="Mori M."/>
            <person name="Yoshida Y."/>
            <person name="Ohtoshi R."/>
            <person name="Malay A.D."/>
            <person name="Moran D.A.P."/>
            <person name="Tomita M."/>
            <person name="Numata K."/>
            <person name="Arakawa K."/>
        </authorList>
    </citation>
    <scope>NUCLEOTIDE SEQUENCE</scope>
</reference>
<dbReference type="Proteomes" id="UP000887159">
    <property type="component" value="Unassembled WGS sequence"/>
</dbReference>
<dbReference type="AlphaFoldDB" id="A0A8X6S9R5"/>
<evidence type="ECO:0000313" key="2">
    <source>
        <dbReference type="Proteomes" id="UP000887159"/>
    </source>
</evidence>
<sequence>METSEDEAHQLSFEGQLRCCPRHLTTVKYHEVRQESNHKNLWKIRVMGQRHKACVSNISNGRDGRVDKGETGCRVWIFGVGLHPNHRLTRQCESQWENFG</sequence>
<keyword evidence="2" id="KW-1185">Reference proteome</keyword>
<evidence type="ECO:0000313" key="1">
    <source>
        <dbReference type="EMBL" id="GFY04536.1"/>
    </source>
</evidence>
<gene>
    <name evidence="1" type="ORF">TNCV_4416211</name>
</gene>
<proteinExistence type="predicted"/>
<organism evidence="1 2">
    <name type="scientific">Trichonephila clavipes</name>
    <name type="common">Golden silk orbweaver</name>
    <name type="synonym">Nephila clavipes</name>
    <dbReference type="NCBI Taxonomy" id="2585209"/>
    <lineage>
        <taxon>Eukaryota</taxon>
        <taxon>Metazoa</taxon>
        <taxon>Ecdysozoa</taxon>
        <taxon>Arthropoda</taxon>
        <taxon>Chelicerata</taxon>
        <taxon>Arachnida</taxon>
        <taxon>Araneae</taxon>
        <taxon>Araneomorphae</taxon>
        <taxon>Entelegynae</taxon>
        <taxon>Araneoidea</taxon>
        <taxon>Nephilidae</taxon>
        <taxon>Trichonephila</taxon>
    </lineage>
</organism>